<keyword evidence="1" id="KW-1133">Transmembrane helix</keyword>
<evidence type="ECO:0000313" key="2">
    <source>
        <dbReference type="EMBL" id="QEA11928.1"/>
    </source>
</evidence>
<sequence length="149" mass="16253">MNQTTATLSPEADAFARRVALRLAQASDDLHHDITERLRVARLQALAERKRPAAQPALHWRTAPAVIAQGPAAALGGGSERPHWWQPAVSLVWIIALLIGLVLVHHTQVETTTSELTEIDTALLTDELPPSAYTDPGFAQFLKTSRSKP</sequence>
<dbReference type="Pfam" id="PF12279">
    <property type="entry name" value="DUF3619"/>
    <property type="match status" value="1"/>
</dbReference>
<protein>
    <submittedName>
        <fullName evidence="2">DUF3619 family protein</fullName>
    </submittedName>
</protein>
<organism evidence="2 3">
    <name type="scientific">Comamonas flocculans</name>
    <dbReference type="NCBI Taxonomy" id="2597701"/>
    <lineage>
        <taxon>Bacteria</taxon>
        <taxon>Pseudomonadati</taxon>
        <taxon>Pseudomonadota</taxon>
        <taxon>Betaproteobacteria</taxon>
        <taxon>Burkholderiales</taxon>
        <taxon>Comamonadaceae</taxon>
        <taxon>Comamonas</taxon>
    </lineage>
</organism>
<dbReference type="AlphaFoldDB" id="A0A5B8RSW0"/>
<keyword evidence="1" id="KW-0472">Membrane</keyword>
<name>A0A5B8RSW0_9BURK</name>
<reference evidence="2 3" key="1">
    <citation type="submission" date="2019-07" db="EMBL/GenBank/DDBJ databases">
        <title>Complete genome sequence of Comamonas sp. NLF 7-7 isolated from livestock.</title>
        <authorList>
            <person name="Kim D.H."/>
            <person name="Kim J.G."/>
        </authorList>
    </citation>
    <scope>NUCLEOTIDE SEQUENCE [LARGE SCALE GENOMIC DNA]</scope>
    <source>
        <strain evidence="2 3">NLF 7-7</strain>
    </source>
</reference>
<accession>A0A5B8RSW0</accession>
<dbReference type="Proteomes" id="UP000321199">
    <property type="component" value="Chromosome"/>
</dbReference>
<feature type="transmembrane region" description="Helical" evidence="1">
    <location>
        <begin position="84"/>
        <end position="104"/>
    </location>
</feature>
<proteinExistence type="predicted"/>
<dbReference type="EMBL" id="CP042344">
    <property type="protein sequence ID" value="QEA11928.1"/>
    <property type="molecule type" value="Genomic_DNA"/>
</dbReference>
<dbReference type="RefSeq" id="WP_146911522.1">
    <property type="nucleotide sequence ID" value="NZ_CP042344.1"/>
</dbReference>
<evidence type="ECO:0000313" key="3">
    <source>
        <dbReference type="Proteomes" id="UP000321199"/>
    </source>
</evidence>
<dbReference type="KEGG" id="cof:FOZ74_02125"/>
<keyword evidence="1" id="KW-0812">Transmembrane</keyword>
<dbReference type="OrthoDB" id="8562153at2"/>
<keyword evidence="3" id="KW-1185">Reference proteome</keyword>
<dbReference type="InterPro" id="IPR022064">
    <property type="entry name" value="DUF3619"/>
</dbReference>
<gene>
    <name evidence="2" type="ORF">FOZ74_02125</name>
</gene>
<evidence type="ECO:0000256" key="1">
    <source>
        <dbReference type="SAM" id="Phobius"/>
    </source>
</evidence>